<feature type="compositionally biased region" description="Low complexity" evidence="4">
    <location>
        <begin position="564"/>
        <end position="581"/>
    </location>
</feature>
<dbReference type="RefSeq" id="XP_022340715.1">
    <property type="nucleotide sequence ID" value="XM_022485007.1"/>
</dbReference>
<feature type="signal peptide" evidence="5">
    <location>
        <begin position="1"/>
        <end position="19"/>
    </location>
</feature>
<dbReference type="InterPro" id="IPR001611">
    <property type="entry name" value="Leu-rich_rpt"/>
</dbReference>
<dbReference type="Pfam" id="PF13855">
    <property type="entry name" value="LRR_8"/>
    <property type="match status" value="3"/>
</dbReference>
<dbReference type="Pfam" id="PF13306">
    <property type="entry name" value="LRR_5"/>
    <property type="match status" value="1"/>
</dbReference>
<dbReference type="PROSITE" id="PS51450">
    <property type="entry name" value="LRR"/>
    <property type="match status" value="2"/>
</dbReference>
<evidence type="ECO:0000313" key="6">
    <source>
        <dbReference type="Proteomes" id="UP000694844"/>
    </source>
</evidence>
<dbReference type="GO" id="GO:0005886">
    <property type="term" value="C:plasma membrane"/>
    <property type="evidence" value="ECO:0007669"/>
    <property type="project" value="TreeGrafter"/>
</dbReference>
<feature type="compositionally biased region" description="Basic and acidic residues" evidence="4">
    <location>
        <begin position="526"/>
        <end position="535"/>
    </location>
</feature>
<feature type="compositionally biased region" description="Polar residues" evidence="4">
    <location>
        <begin position="617"/>
        <end position="632"/>
    </location>
</feature>
<dbReference type="GeneID" id="111135177"/>
<dbReference type="SMART" id="SM00369">
    <property type="entry name" value="LRR_TYP"/>
    <property type="match status" value="12"/>
</dbReference>
<evidence type="ECO:0000256" key="3">
    <source>
        <dbReference type="ARBA" id="ARBA00022737"/>
    </source>
</evidence>
<feature type="compositionally biased region" description="Basic residues" evidence="4">
    <location>
        <begin position="709"/>
        <end position="735"/>
    </location>
</feature>
<evidence type="ECO:0000256" key="5">
    <source>
        <dbReference type="SAM" id="SignalP"/>
    </source>
</evidence>
<keyword evidence="3" id="KW-0677">Repeat</keyword>
<evidence type="ECO:0000256" key="2">
    <source>
        <dbReference type="ARBA" id="ARBA00022729"/>
    </source>
</evidence>
<dbReference type="Gene3D" id="3.80.10.10">
    <property type="entry name" value="Ribonuclease Inhibitor"/>
    <property type="match status" value="4"/>
</dbReference>
<accession>A0A8B8EKL9</accession>
<evidence type="ECO:0000313" key="7">
    <source>
        <dbReference type="RefSeq" id="XP_022340715.1"/>
    </source>
</evidence>
<protein>
    <submittedName>
        <fullName evidence="7">Slit homolog 3 protein-like isoform X1</fullName>
    </submittedName>
</protein>
<gene>
    <name evidence="7" type="primary">LOC111135177</name>
</gene>
<feature type="compositionally biased region" description="Basic residues" evidence="4">
    <location>
        <begin position="643"/>
        <end position="688"/>
    </location>
</feature>
<dbReference type="Proteomes" id="UP000694844">
    <property type="component" value="Chromosome 5"/>
</dbReference>
<dbReference type="AlphaFoldDB" id="A0A8B8EKL9"/>
<dbReference type="InterPro" id="IPR032675">
    <property type="entry name" value="LRR_dom_sf"/>
</dbReference>
<feature type="chain" id="PRO_5033980319" evidence="5">
    <location>
        <begin position="20"/>
        <end position="735"/>
    </location>
</feature>
<feature type="compositionally biased region" description="Polar residues" evidence="4">
    <location>
        <begin position="582"/>
        <end position="596"/>
    </location>
</feature>
<dbReference type="SUPFAM" id="SSF52058">
    <property type="entry name" value="L domain-like"/>
    <property type="match status" value="2"/>
</dbReference>
<feature type="region of interest" description="Disordered" evidence="4">
    <location>
        <begin position="523"/>
        <end position="735"/>
    </location>
</feature>
<dbReference type="InterPro" id="IPR050541">
    <property type="entry name" value="LRR_TM_domain-containing"/>
</dbReference>
<keyword evidence="1" id="KW-0433">Leucine-rich repeat</keyword>
<dbReference type="OrthoDB" id="6134357at2759"/>
<dbReference type="PANTHER" id="PTHR24369">
    <property type="entry name" value="ANTIGEN BSP, PUTATIVE-RELATED"/>
    <property type="match status" value="1"/>
</dbReference>
<sequence length="735" mass="82537">MDLYVAAILLFALAATVTCCPPQCRSCAGGTTDCSSVGLRDIPRNFPRESVTIDLTDNQLTDLQQSDFPAESNVQNLRLSSNGLSVLAPRAFSNLGLLMSLDLSLNPITRIHDKAFEGLSRLRSLTLTNTKLQRIGKPFNDIPNISTLYLGNNQLQRIEEDDFEMITRVRSIDLSANRIESIHPRAFENLPYLRYLILKNNPIIEARGLKFSSAMLQLVDFSQCNLRSVPGPMPSSVADFRLGNNKITEIKVSDFENITNLQLLTLVENQISNVEYMAFSTNINLQELWLNSNKLKMIPRGLPIALQKLYMDQNEIHDIESGLFGKNANLETLSLNMNAVRQILSNSFSGLKNLTNILLKTNKIQEIKSGTFTDMISLNKLDLSDNPLKTISPGAFKDLPSLQDLDMSYQEQTDVTVASDFLPGINTIKSLQFMNSPGLAKNFLRLIEKKRRFTFSSLKKMNLEYNELETLPSNLRDVLPSLEMMSLDGNPLQCDSRLVWLWNWMKNSDIIFYSLEAPKCAGPGNVKERDLDSLKVNDFGSAPPRTTKTNSRGAPAELEDSPAKGETTQKQQGTKPTGGVQETSTGQKGNSQSNTMKDIIEATTGRGKTSLERVDGEQTSGQIKDNNNNAARKTTGKEQNKPKNNKKKGNKKNKKKRDPKKRNKKKRKRHNGKKGAKRGKRKIPRKCSKLPTGQRQCCRTLKDGSQRCRIMKPRARKATRARKTRKPRRQNRKTA</sequence>
<organism evidence="6 7">
    <name type="scientific">Crassostrea virginica</name>
    <name type="common">Eastern oyster</name>
    <dbReference type="NCBI Taxonomy" id="6565"/>
    <lineage>
        <taxon>Eukaryota</taxon>
        <taxon>Metazoa</taxon>
        <taxon>Spiralia</taxon>
        <taxon>Lophotrochozoa</taxon>
        <taxon>Mollusca</taxon>
        <taxon>Bivalvia</taxon>
        <taxon>Autobranchia</taxon>
        <taxon>Pteriomorphia</taxon>
        <taxon>Ostreida</taxon>
        <taxon>Ostreoidea</taxon>
        <taxon>Ostreidae</taxon>
        <taxon>Crassostrea</taxon>
    </lineage>
</organism>
<evidence type="ECO:0000256" key="1">
    <source>
        <dbReference type="ARBA" id="ARBA00022614"/>
    </source>
</evidence>
<dbReference type="InterPro" id="IPR026906">
    <property type="entry name" value="LRR_5"/>
</dbReference>
<keyword evidence="6" id="KW-1185">Reference proteome</keyword>
<dbReference type="KEGG" id="cvn:111135177"/>
<evidence type="ECO:0000256" key="4">
    <source>
        <dbReference type="SAM" id="MobiDB-lite"/>
    </source>
</evidence>
<dbReference type="InterPro" id="IPR003591">
    <property type="entry name" value="Leu-rich_rpt_typical-subtyp"/>
</dbReference>
<keyword evidence="2 5" id="KW-0732">Signal</keyword>
<name>A0A8B8EKL9_CRAVI</name>
<dbReference type="PANTHER" id="PTHR24369:SF210">
    <property type="entry name" value="CHAOPTIN-RELATED"/>
    <property type="match status" value="1"/>
</dbReference>
<reference evidence="7" key="1">
    <citation type="submission" date="2025-08" db="UniProtKB">
        <authorList>
            <consortium name="RefSeq"/>
        </authorList>
    </citation>
    <scope>IDENTIFICATION</scope>
    <source>
        <tissue evidence="7">Whole sample</tissue>
    </source>
</reference>
<proteinExistence type="predicted"/>